<dbReference type="AlphaFoldDB" id="A0AAV4Y741"/>
<comment type="caution">
    <text evidence="1">The sequence shown here is derived from an EMBL/GenBank/DDBJ whole genome shotgun (WGS) entry which is preliminary data.</text>
</comment>
<evidence type="ECO:0000313" key="2">
    <source>
        <dbReference type="Proteomes" id="UP001054945"/>
    </source>
</evidence>
<keyword evidence="2" id="KW-1185">Reference proteome</keyword>
<sequence>MSSKISKCFYEKTAHFKSSPLKETTNFNYAHLDVVCRLRSFRGILLKAKFSKETVVAVRIPCWVSKLRQANSKRCRIKSFQRWVGICSTEGLSTKLEDEDANPLQMLCVLDETSSKTGLHRNFPRIEYDKSVFQKNRNWARGRRTFNLWAQRRKMTLLDSYGISQSYGAKLLLIISVVDTVTDLGTVKEEIR</sequence>
<name>A0AAV4Y741_CAEEX</name>
<dbReference type="EMBL" id="BPLR01018925">
    <property type="protein sequence ID" value="GIZ03256.1"/>
    <property type="molecule type" value="Genomic_DNA"/>
</dbReference>
<evidence type="ECO:0000313" key="1">
    <source>
        <dbReference type="EMBL" id="GIZ03256.1"/>
    </source>
</evidence>
<protein>
    <submittedName>
        <fullName evidence="1">Uncharacterized protein</fullName>
    </submittedName>
</protein>
<gene>
    <name evidence="1" type="ORF">CEXT_305631</name>
</gene>
<reference evidence="1 2" key="1">
    <citation type="submission" date="2021-06" db="EMBL/GenBank/DDBJ databases">
        <title>Caerostris extrusa draft genome.</title>
        <authorList>
            <person name="Kono N."/>
            <person name="Arakawa K."/>
        </authorList>
    </citation>
    <scope>NUCLEOTIDE SEQUENCE [LARGE SCALE GENOMIC DNA]</scope>
</reference>
<dbReference type="Proteomes" id="UP001054945">
    <property type="component" value="Unassembled WGS sequence"/>
</dbReference>
<organism evidence="1 2">
    <name type="scientific">Caerostris extrusa</name>
    <name type="common">Bark spider</name>
    <name type="synonym">Caerostris bankana</name>
    <dbReference type="NCBI Taxonomy" id="172846"/>
    <lineage>
        <taxon>Eukaryota</taxon>
        <taxon>Metazoa</taxon>
        <taxon>Ecdysozoa</taxon>
        <taxon>Arthropoda</taxon>
        <taxon>Chelicerata</taxon>
        <taxon>Arachnida</taxon>
        <taxon>Araneae</taxon>
        <taxon>Araneomorphae</taxon>
        <taxon>Entelegynae</taxon>
        <taxon>Araneoidea</taxon>
        <taxon>Araneidae</taxon>
        <taxon>Caerostris</taxon>
    </lineage>
</organism>
<accession>A0AAV4Y741</accession>
<proteinExistence type="predicted"/>